<organism evidence="10 11">
    <name type="scientific">Tistlia consotensis USBA 355</name>
    <dbReference type="NCBI Taxonomy" id="560819"/>
    <lineage>
        <taxon>Bacteria</taxon>
        <taxon>Pseudomonadati</taxon>
        <taxon>Pseudomonadota</taxon>
        <taxon>Alphaproteobacteria</taxon>
        <taxon>Rhodospirillales</taxon>
        <taxon>Rhodovibrionaceae</taxon>
        <taxon>Tistlia</taxon>
    </lineage>
</organism>
<keyword evidence="11" id="KW-1185">Reference proteome</keyword>
<keyword evidence="7" id="KW-0406">Ion transport</keyword>
<evidence type="ECO:0000256" key="3">
    <source>
        <dbReference type="ARBA" id="ARBA00022538"/>
    </source>
</evidence>
<keyword evidence="1" id="KW-0813">Transport</keyword>
<protein>
    <submittedName>
        <fullName evidence="10">K+-transporting ATPase ATPase A chain</fullName>
    </submittedName>
</protein>
<dbReference type="EMBL" id="FWZX01000078">
    <property type="protein sequence ID" value="SMF85998.1"/>
    <property type="molecule type" value="Genomic_DNA"/>
</dbReference>
<feature type="non-terminal residue" evidence="10">
    <location>
        <position position="103"/>
    </location>
</feature>
<evidence type="ECO:0000256" key="6">
    <source>
        <dbReference type="ARBA" id="ARBA00022989"/>
    </source>
</evidence>
<keyword evidence="5" id="KW-0630">Potassium</keyword>
<accession>A0A1Y6CY43</accession>
<dbReference type="InterPro" id="IPR004623">
    <property type="entry name" value="KdpA"/>
</dbReference>
<name>A0A1Y6CY43_9PROT</name>
<evidence type="ECO:0000256" key="4">
    <source>
        <dbReference type="ARBA" id="ARBA00022692"/>
    </source>
</evidence>
<keyword evidence="4 9" id="KW-0812">Transmembrane</keyword>
<evidence type="ECO:0000256" key="1">
    <source>
        <dbReference type="ARBA" id="ARBA00022448"/>
    </source>
</evidence>
<gene>
    <name evidence="10" type="ORF">SAMN05428998_1783</name>
</gene>
<dbReference type="GO" id="GO:0008556">
    <property type="term" value="F:P-type potassium transmembrane transporter activity"/>
    <property type="evidence" value="ECO:0007669"/>
    <property type="project" value="InterPro"/>
</dbReference>
<evidence type="ECO:0000256" key="9">
    <source>
        <dbReference type="SAM" id="Phobius"/>
    </source>
</evidence>
<proteinExistence type="predicted"/>
<dbReference type="Proteomes" id="UP000192917">
    <property type="component" value="Unassembled WGS sequence"/>
</dbReference>
<reference evidence="10 11" key="1">
    <citation type="submission" date="2017-04" db="EMBL/GenBank/DDBJ databases">
        <authorList>
            <person name="Afonso C.L."/>
            <person name="Miller P.J."/>
            <person name="Scott M.A."/>
            <person name="Spackman E."/>
            <person name="Goraichik I."/>
            <person name="Dimitrov K.M."/>
            <person name="Suarez D.L."/>
            <person name="Swayne D.E."/>
        </authorList>
    </citation>
    <scope>NUCLEOTIDE SEQUENCE [LARGE SCALE GENOMIC DNA]</scope>
    <source>
        <strain evidence="10 11">USBA 355</strain>
    </source>
</reference>
<evidence type="ECO:0000313" key="10">
    <source>
        <dbReference type="EMBL" id="SMF85998.1"/>
    </source>
</evidence>
<dbReference type="STRING" id="560819.SAMN05428998_1783"/>
<evidence type="ECO:0000256" key="2">
    <source>
        <dbReference type="ARBA" id="ARBA00022475"/>
    </source>
</evidence>
<dbReference type="Pfam" id="PF03814">
    <property type="entry name" value="KdpA"/>
    <property type="match status" value="1"/>
</dbReference>
<dbReference type="GO" id="GO:0005886">
    <property type="term" value="C:plasma membrane"/>
    <property type="evidence" value="ECO:0007669"/>
    <property type="project" value="TreeGrafter"/>
</dbReference>
<dbReference type="AlphaFoldDB" id="A0A1Y6CY43"/>
<dbReference type="PANTHER" id="PTHR30607:SF2">
    <property type="entry name" value="POTASSIUM-TRANSPORTING ATPASE POTASSIUM-BINDING SUBUNIT"/>
    <property type="match status" value="1"/>
</dbReference>
<keyword evidence="6 9" id="KW-1133">Transmembrane helix</keyword>
<feature type="transmembrane region" description="Helical" evidence="9">
    <location>
        <begin position="6"/>
        <end position="27"/>
    </location>
</feature>
<evidence type="ECO:0000256" key="5">
    <source>
        <dbReference type="ARBA" id="ARBA00022958"/>
    </source>
</evidence>
<evidence type="ECO:0000256" key="8">
    <source>
        <dbReference type="ARBA" id="ARBA00023136"/>
    </source>
</evidence>
<sequence length="103" mass="11504">MASDILQFLIYGALLTLLAWPLGLYMARLFSGQRTLLTPVLAPVERALYRACGIDTEGPGQHWSRYALSVLAFNLAGWLILYAILRLQHLLPWNPQGLPPMSP</sequence>
<keyword evidence="8 9" id="KW-0472">Membrane</keyword>
<keyword evidence="3" id="KW-0633">Potassium transport</keyword>
<feature type="transmembrane region" description="Helical" evidence="9">
    <location>
        <begin position="66"/>
        <end position="85"/>
    </location>
</feature>
<evidence type="ECO:0000313" key="11">
    <source>
        <dbReference type="Proteomes" id="UP000192917"/>
    </source>
</evidence>
<evidence type="ECO:0000256" key="7">
    <source>
        <dbReference type="ARBA" id="ARBA00023065"/>
    </source>
</evidence>
<dbReference type="PANTHER" id="PTHR30607">
    <property type="entry name" value="POTASSIUM-TRANSPORTING ATPASE A CHAIN"/>
    <property type="match status" value="1"/>
</dbReference>
<keyword evidence="2" id="KW-1003">Cell membrane</keyword>
<dbReference type="RefSeq" id="WP_200808733.1">
    <property type="nucleotide sequence ID" value="NZ_FWZX01000078.1"/>
</dbReference>